<evidence type="ECO:0000256" key="1">
    <source>
        <dbReference type="SAM" id="Coils"/>
    </source>
</evidence>
<feature type="coiled-coil region" evidence="1">
    <location>
        <begin position="370"/>
        <end position="397"/>
    </location>
</feature>
<evidence type="ECO:0000259" key="3">
    <source>
        <dbReference type="Pfam" id="PF13952"/>
    </source>
</evidence>
<dbReference type="OrthoDB" id="1933987at2759"/>
<dbReference type="PANTHER" id="PTHR48258:SF3">
    <property type="entry name" value="FK506-BINDING PROTEIN 4-LIKE ISOFORM X1"/>
    <property type="match status" value="1"/>
</dbReference>
<proteinExistence type="predicted"/>
<dbReference type="InterPro" id="IPR025312">
    <property type="entry name" value="DUF4216"/>
</dbReference>
<keyword evidence="1" id="KW-0175">Coiled coil</keyword>
<name>A0A6D2J9L9_9BRAS</name>
<dbReference type="Pfam" id="PF13963">
    <property type="entry name" value="Transpos_assoc"/>
    <property type="match status" value="1"/>
</dbReference>
<dbReference type="Pfam" id="PF02992">
    <property type="entry name" value="Transposase_21"/>
    <property type="match status" value="1"/>
</dbReference>
<dbReference type="Pfam" id="PF13960">
    <property type="entry name" value="DUF4218"/>
    <property type="match status" value="1"/>
</dbReference>
<feature type="domain" description="DUF4218" evidence="4">
    <location>
        <begin position="1165"/>
        <end position="1277"/>
    </location>
</feature>
<feature type="domain" description="Transposase-associated" evidence="5">
    <location>
        <begin position="534"/>
        <end position="572"/>
    </location>
</feature>
<keyword evidence="7" id="KW-1185">Reference proteome</keyword>
<gene>
    <name evidence="6" type="ORF">MERR_LOCUS25504</name>
</gene>
<evidence type="ECO:0000256" key="2">
    <source>
        <dbReference type="SAM" id="MobiDB-lite"/>
    </source>
</evidence>
<dbReference type="InterPro" id="IPR004242">
    <property type="entry name" value="Transposase_21"/>
</dbReference>
<dbReference type="Pfam" id="PF13952">
    <property type="entry name" value="DUF4216"/>
    <property type="match status" value="1"/>
</dbReference>
<dbReference type="InterPro" id="IPR004252">
    <property type="entry name" value="Probable_transposase_24"/>
</dbReference>
<accession>A0A6D2J9L9</accession>
<feature type="domain" description="DUF4216" evidence="3">
    <location>
        <begin position="1446"/>
        <end position="1511"/>
    </location>
</feature>
<dbReference type="InterPro" id="IPR025452">
    <property type="entry name" value="DUF4218"/>
</dbReference>
<dbReference type="PANTHER" id="PTHR48258">
    <property type="entry name" value="DUF4218 DOMAIN-CONTAINING PROTEIN-RELATED"/>
    <property type="match status" value="1"/>
</dbReference>
<comment type="caution">
    <text evidence="6">The sequence shown here is derived from an EMBL/GenBank/DDBJ whole genome shotgun (WGS) entry which is preliminary data.</text>
</comment>
<evidence type="ECO:0000259" key="5">
    <source>
        <dbReference type="Pfam" id="PF13963"/>
    </source>
</evidence>
<evidence type="ECO:0000313" key="7">
    <source>
        <dbReference type="Proteomes" id="UP000467841"/>
    </source>
</evidence>
<dbReference type="EMBL" id="CACVBM020001190">
    <property type="protein sequence ID" value="CAA7038269.1"/>
    <property type="molecule type" value="Genomic_DNA"/>
</dbReference>
<sequence>MAKTRGGGQVGSRRSRRKQGLEVEEITPQVAPATTLKVNKKRKAKKVATSSSTRNKKVAAQDDEVEDITPQDNVVEDVIPQDDAVDNVTPSSMEADQTEKAMSENEKEDSEIEGEACLTGQEQKEDEEEAPNIDEAIEMEKDGVGNGQDNAIPSNTDEGSQVSVTFNDFGDHVGSGSITLSSFLGVLVREHVPVTISDWRKVDTMTKQAMWEEIQGRFNLQEKWQRVVIFKQMGNIWRGWKSRLLSKTNAAFMEISDKYRKMRQNQIPHTTSRKGMLRLADDMKKKSKDPSKVTRSKVWIAGHTHANGRPVKPQFAETIEQIQSLDSEMDSTSAVDNIREDAVSKILGKDKPGRVRGFGRGITATKLAFLQSRDAEMAEMKSEIEELKGIVRDLAGKKVIHFITFGDVVVGEGEFRYAEPMYKIGRIPIGPNAMAVLVKSALSSEASLWRPTTDVLYLEEAVGCKIPWPMDKVLLYKDPVASENVSMQNKEGETRRCKINDWTNKDDEVIAEGVVCSSNSKEKVNNIPLGPSAVCRDCRNLCHQSVEEIVEHLVIRGMDKKYKTSCWSIHGEKRASTEDSGRRHETEAFDLFKTAFSMNEGEPNQTNGDEALEANDDEAVEETQFRKKLREAETPLYSDCIKYTKVSAIMGLYRFKVKSGVSENYFDQLLDLIKDMLPEDNNDCILYRKEFEKLDSCPRCKVSRWEKDKHSNEIKVGIPTKVLRYFPIKDRFRRMFRSNKMAEDLRWHYTNGTEDGTMRHPVDSISWAQVNAKWPDFSAEPRNLRLGISTDGMNPFSMQNTNHSTWPVLLVNYNTPPTMCMKAENIMLTLLIPGPTAPGNNIDVYLAPLIDDLKDLWAEGIEVYDSFAKENFTLRAMLLWSISDYPALGTLSGCKVKGKQACNVCGKDTPSRWLKFSRKFVYMGNRKRLPPGHRYRYKKAWFDNTVEEGNAKRIQTGDEIYQTLQAFRNDFGKPLDKENKRKRAELEDDEVVQEEECEESNDLWRWKKRSIFFELPYWKDLPVRHNIDVMHVEKNVSDAILSILMQSAKSKDGLKARKDLEDIGIRNHLHTEVRGKKTYLPPAAYWLSKKEKTIFCQRLSKFRGPDGYCGNIANSVSVNPPNIGSLKSHDHHVLVQNLLPAALRGLLHKGPRIAISRLCSYFNRLCQRIIDPEKLMTMETEFVETMCQLERFFPPSLFDIMFHLPIHLSKEARLGGPVHFRWMYPFERYMKTLKAFVKNHARPEACMAEGYLAGECVAFCLEFLKDSVPVQETVNRNEDIEADRSVIEGRPLQKGIEVTLSDKDRDTAHRYVLMNMASLNPYVEKHLEELQANDARCAKNETLLWKNHTEQFAQWLKIKIHSDSTNSHSKEIRWLAFGPRNVAVAHKGFIVNRQRFHTDAVKRKTQNSGVTYEAFSMCRSSARDMRQVADILTYYGVIKEILLMDYHMFKVPLFRCNWANTGNGVKEEDRFTLVNLHMNKTAYLKDPFILPSQAKQVFYSREDNNSNWYVVMRAPPRGYHELETEENLSGPPLPIQELDDLDDEACDDDSVYVRDDCEGLLVVD</sequence>
<protein>
    <recommendedName>
        <fullName evidence="8">DUF4218 domain-containing protein</fullName>
    </recommendedName>
</protein>
<feature type="compositionally biased region" description="Gly residues" evidence="2">
    <location>
        <begin position="1"/>
        <end position="10"/>
    </location>
</feature>
<dbReference type="Pfam" id="PF03004">
    <property type="entry name" value="Transposase_24"/>
    <property type="match status" value="1"/>
</dbReference>
<dbReference type="InterPro" id="IPR029480">
    <property type="entry name" value="Transpos_assoc"/>
</dbReference>
<evidence type="ECO:0008006" key="8">
    <source>
        <dbReference type="Google" id="ProtNLM"/>
    </source>
</evidence>
<organism evidence="6 7">
    <name type="scientific">Microthlaspi erraticum</name>
    <dbReference type="NCBI Taxonomy" id="1685480"/>
    <lineage>
        <taxon>Eukaryota</taxon>
        <taxon>Viridiplantae</taxon>
        <taxon>Streptophyta</taxon>
        <taxon>Embryophyta</taxon>
        <taxon>Tracheophyta</taxon>
        <taxon>Spermatophyta</taxon>
        <taxon>Magnoliopsida</taxon>
        <taxon>eudicotyledons</taxon>
        <taxon>Gunneridae</taxon>
        <taxon>Pentapetalae</taxon>
        <taxon>rosids</taxon>
        <taxon>malvids</taxon>
        <taxon>Brassicales</taxon>
        <taxon>Brassicaceae</taxon>
        <taxon>Coluteocarpeae</taxon>
        <taxon>Microthlaspi</taxon>
    </lineage>
</organism>
<feature type="region of interest" description="Disordered" evidence="2">
    <location>
        <begin position="1"/>
        <end position="115"/>
    </location>
</feature>
<evidence type="ECO:0000313" key="6">
    <source>
        <dbReference type="EMBL" id="CAA7038269.1"/>
    </source>
</evidence>
<evidence type="ECO:0000259" key="4">
    <source>
        <dbReference type="Pfam" id="PF13960"/>
    </source>
</evidence>
<dbReference type="Proteomes" id="UP000467841">
    <property type="component" value="Unassembled WGS sequence"/>
</dbReference>
<reference evidence="6" key="1">
    <citation type="submission" date="2020-01" db="EMBL/GenBank/DDBJ databases">
        <authorList>
            <person name="Mishra B."/>
        </authorList>
    </citation>
    <scope>NUCLEOTIDE SEQUENCE [LARGE SCALE GENOMIC DNA]</scope>
</reference>